<dbReference type="AlphaFoldDB" id="A0A7S7LIA4"/>
<feature type="region of interest" description="Disordered" evidence="1">
    <location>
        <begin position="571"/>
        <end position="600"/>
    </location>
</feature>
<sequence length="600" mass="67446">MIQLILARTVSSLCNCVTYFSGSTRSTGPNFHYRGFNKTRNDQTEYEIDSLLMEDDLVDELAATPLSAEEIAAKLSNSNTKQNPSNLLGVRDANIEGGSIGARGADIWMGGGGSSMGIGGRIERNENKISNDWWSDGEEDEEDEEVEVNGGFNSNNRHGFAVNSDRGVGTGGIGSNQLNEKVINTTFFNSNPTLIGNSVENNIEEDLYFDENMADISFQGNDSNNNQLQNDNWDKEFFDNYKGEESFDFVPIKENLDDFSIGNTDLRLNQVNNEIIFGDQNDPIEYKDFNNNNDNNNNNMLSPIIENKDFGDFTSGNSPNNNYIINNKNDIDTRNNEYYESEMGITTLKNNGNYFDQENDQISFSETYNYQSNNQVNHIDNQKSNIVQVNNVFDDFSDYNSPEKDDNDITGKFVYSNNNNHEISSSQNQFDFDDFIDTSKNLNDDSIINIGQESEKILVHNSETVPESISLPISETVSTTLSAPKQVLPVHGKNVLDDFDDIFNSSSTSHDNFNTNIRNNYYGDDHNNNNNSITDTFDFEEKSLQANNNNYSASTYEDDEFGIFDFVSAKSPPANDPFKSDFLSSDRDSNKNNQQTSILL</sequence>
<reference evidence="2 3" key="1">
    <citation type="submission" date="2019-09" db="EMBL/GenBank/DDBJ databases">
        <title>Consistent, comparative and evidence-based genome assembly and annotation for Cryptosporidium parvum, C. hominis and C. tyzzeri.</title>
        <authorList>
            <person name="Baptista R.P."/>
            <person name="Li Y."/>
            <person name="Sateriale A."/>
            <person name="Ansell B."/>
            <person name="Jex A."/>
            <person name="Sanders M."/>
            <person name="Brooks K."/>
            <person name="Tracey A."/>
            <person name="Berriman M."/>
            <person name="Striepen B."/>
            <person name="Cotton J.A."/>
            <person name="Kissinger J.C."/>
        </authorList>
    </citation>
    <scope>NUCLEOTIDE SEQUENCE [LARGE SCALE GENOMIC DNA]</scope>
    <source>
        <strain evidence="2 3">IOWA-ATCC</strain>
    </source>
</reference>
<dbReference type="VEuPathDB" id="CryptoDB:CPATCC_0027210"/>
<proteinExistence type="predicted"/>
<accession>A0A7S7LIA4</accession>
<feature type="compositionally biased region" description="Polar residues" evidence="1">
    <location>
        <begin position="591"/>
        <end position="600"/>
    </location>
</feature>
<name>A0A7S7LIA4_CRYPV</name>
<evidence type="ECO:0000313" key="3">
    <source>
        <dbReference type="Proteomes" id="UP000593906"/>
    </source>
</evidence>
<gene>
    <name evidence="2" type="ORF">CPATCC_000555</name>
</gene>
<dbReference type="EMBL" id="CP044421">
    <property type="protein sequence ID" value="QOY42870.1"/>
    <property type="molecule type" value="Genomic_DNA"/>
</dbReference>
<organism evidence="2 3">
    <name type="scientific">Cryptosporidium parvum</name>
    <dbReference type="NCBI Taxonomy" id="5807"/>
    <lineage>
        <taxon>Eukaryota</taxon>
        <taxon>Sar</taxon>
        <taxon>Alveolata</taxon>
        <taxon>Apicomplexa</taxon>
        <taxon>Conoidasida</taxon>
        <taxon>Coccidia</taxon>
        <taxon>Eucoccidiorida</taxon>
        <taxon>Eimeriorina</taxon>
        <taxon>Cryptosporidiidae</taxon>
        <taxon>Cryptosporidium</taxon>
    </lineage>
</organism>
<dbReference type="Proteomes" id="UP000593906">
    <property type="component" value="Chromosome 2"/>
</dbReference>
<protein>
    <submittedName>
        <fullName evidence="2">Uncharacterized protein</fullName>
    </submittedName>
</protein>
<dbReference type="OMA" id="NTSHVMV"/>
<evidence type="ECO:0000313" key="2">
    <source>
        <dbReference type="EMBL" id="QOY42870.1"/>
    </source>
</evidence>
<evidence type="ECO:0000256" key="1">
    <source>
        <dbReference type="SAM" id="MobiDB-lite"/>
    </source>
</evidence>